<keyword evidence="5" id="KW-1185">Reference proteome</keyword>
<feature type="compositionally biased region" description="Polar residues" evidence="2">
    <location>
        <begin position="69"/>
        <end position="83"/>
    </location>
</feature>
<dbReference type="EMBL" id="BFAA01142009">
    <property type="protein sequence ID" value="GCB85309.1"/>
    <property type="molecule type" value="Genomic_DNA"/>
</dbReference>
<dbReference type="SUPFAM" id="SSF57667">
    <property type="entry name" value="beta-beta-alpha zinc fingers"/>
    <property type="match status" value="1"/>
</dbReference>
<keyword evidence="1" id="KW-0863">Zinc-finger</keyword>
<accession>A0A401QIX2</accession>
<protein>
    <recommendedName>
        <fullName evidence="3">C2H2-type domain-containing protein</fullName>
    </recommendedName>
</protein>
<evidence type="ECO:0000256" key="1">
    <source>
        <dbReference type="PROSITE-ProRule" id="PRU00042"/>
    </source>
</evidence>
<dbReference type="InterPro" id="IPR036236">
    <property type="entry name" value="Znf_C2H2_sf"/>
</dbReference>
<feature type="region of interest" description="Disordered" evidence="2">
    <location>
        <begin position="65"/>
        <end position="91"/>
    </location>
</feature>
<dbReference type="GO" id="GO:0008270">
    <property type="term" value="F:zinc ion binding"/>
    <property type="evidence" value="ECO:0007669"/>
    <property type="project" value="UniProtKB-KW"/>
</dbReference>
<comment type="caution">
    <text evidence="4">The sequence shown here is derived from an EMBL/GenBank/DDBJ whole genome shotgun (WGS) entry which is preliminary data.</text>
</comment>
<evidence type="ECO:0000256" key="2">
    <source>
        <dbReference type="SAM" id="MobiDB-lite"/>
    </source>
</evidence>
<evidence type="ECO:0000259" key="3">
    <source>
        <dbReference type="PROSITE" id="PS50157"/>
    </source>
</evidence>
<feature type="domain" description="C2H2-type" evidence="3">
    <location>
        <begin position="156"/>
        <end position="183"/>
    </location>
</feature>
<name>A0A401QIX2_SCYTO</name>
<feature type="region of interest" description="Disordered" evidence="2">
    <location>
        <begin position="106"/>
        <end position="132"/>
    </location>
</feature>
<dbReference type="InterPro" id="IPR013087">
    <property type="entry name" value="Znf_C2H2_type"/>
</dbReference>
<dbReference type="STRING" id="75743.A0A401QIX2"/>
<dbReference type="PROSITE" id="PS00028">
    <property type="entry name" value="ZINC_FINGER_C2H2_1"/>
    <property type="match status" value="1"/>
</dbReference>
<keyword evidence="1" id="KW-0862">Zinc</keyword>
<dbReference type="AlphaFoldDB" id="A0A401QIX2"/>
<sequence>MYTGKGPKQPVDPNRLEEGIRFLHAYNLVHDPGHAGQVFVQHPDVLPLQSPNLYGIQISGSQKLAMRELQTSGPRSGASSQGSDPLCQVSVGVPSNIPEHRYARAPVMSASSQDSTGQPLSEDYSPNLSAASRDGTAAGLQVPGLNFKRGKHHKLYSCHYCGERFGVRSSLRDHLYSHASGTLPHGAPSESRTLGDSQEVGEEADKPEGVQAVGSDPLLPPLDQQDGNSLDEQPPVGLTLTIDASGDTVETNSSFGIAKRRKFACSVCGREFLKPQNAFYLWG</sequence>
<feature type="compositionally biased region" description="Polar residues" evidence="2">
    <location>
        <begin position="109"/>
        <end position="130"/>
    </location>
</feature>
<gene>
    <name evidence="4" type="ORF">scyTo_0025938</name>
</gene>
<dbReference type="Proteomes" id="UP000288216">
    <property type="component" value="Unassembled WGS sequence"/>
</dbReference>
<dbReference type="SMART" id="SM00355">
    <property type="entry name" value="ZnF_C2H2"/>
    <property type="match status" value="1"/>
</dbReference>
<dbReference type="OrthoDB" id="10261408at2759"/>
<dbReference type="Gene3D" id="3.30.160.60">
    <property type="entry name" value="Classic Zinc Finger"/>
    <property type="match status" value="1"/>
</dbReference>
<feature type="region of interest" description="Disordered" evidence="2">
    <location>
        <begin position="179"/>
        <end position="237"/>
    </location>
</feature>
<feature type="non-terminal residue" evidence="4">
    <location>
        <position position="283"/>
    </location>
</feature>
<evidence type="ECO:0000313" key="5">
    <source>
        <dbReference type="Proteomes" id="UP000288216"/>
    </source>
</evidence>
<evidence type="ECO:0000313" key="4">
    <source>
        <dbReference type="EMBL" id="GCB85309.1"/>
    </source>
</evidence>
<organism evidence="4 5">
    <name type="scientific">Scyliorhinus torazame</name>
    <name type="common">Cloudy catshark</name>
    <name type="synonym">Catulus torazame</name>
    <dbReference type="NCBI Taxonomy" id="75743"/>
    <lineage>
        <taxon>Eukaryota</taxon>
        <taxon>Metazoa</taxon>
        <taxon>Chordata</taxon>
        <taxon>Craniata</taxon>
        <taxon>Vertebrata</taxon>
        <taxon>Chondrichthyes</taxon>
        <taxon>Elasmobranchii</taxon>
        <taxon>Galeomorphii</taxon>
        <taxon>Galeoidea</taxon>
        <taxon>Carcharhiniformes</taxon>
        <taxon>Scyliorhinidae</taxon>
        <taxon>Scyliorhinus</taxon>
    </lineage>
</organism>
<reference evidence="4 5" key="1">
    <citation type="journal article" date="2018" name="Nat. Ecol. Evol.">
        <title>Shark genomes provide insights into elasmobranch evolution and the origin of vertebrates.</title>
        <authorList>
            <person name="Hara Y"/>
            <person name="Yamaguchi K"/>
            <person name="Onimaru K"/>
            <person name="Kadota M"/>
            <person name="Koyanagi M"/>
            <person name="Keeley SD"/>
            <person name="Tatsumi K"/>
            <person name="Tanaka K"/>
            <person name="Motone F"/>
            <person name="Kageyama Y"/>
            <person name="Nozu R"/>
            <person name="Adachi N"/>
            <person name="Nishimura O"/>
            <person name="Nakagawa R"/>
            <person name="Tanegashima C"/>
            <person name="Kiyatake I"/>
            <person name="Matsumoto R"/>
            <person name="Murakumo K"/>
            <person name="Nishida K"/>
            <person name="Terakita A"/>
            <person name="Kuratani S"/>
            <person name="Sato K"/>
            <person name="Hyodo S Kuraku.S."/>
        </authorList>
    </citation>
    <scope>NUCLEOTIDE SEQUENCE [LARGE SCALE GENOMIC DNA]</scope>
</reference>
<proteinExistence type="predicted"/>
<dbReference type="PROSITE" id="PS50157">
    <property type="entry name" value="ZINC_FINGER_C2H2_2"/>
    <property type="match status" value="1"/>
</dbReference>
<keyword evidence="1" id="KW-0479">Metal-binding</keyword>